<evidence type="ECO:0000313" key="1">
    <source>
        <dbReference type="EMBL" id="KKM23429.1"/>
    </source>
</evidence>
<accession>A0A0F9ITW4</accession>
<comment type="caution">
    <text evidence="1">The sequence shown here is derived from an EMBL/GenBank/DDBJ whole genome shotgun (WGS) entry which is preliminary data.</text>
</comment>
<dbReference type="EMBL" id="LAZR01005067">
    <property type="protein sequence ID" value="KKN03136.1"/>
    <property type="molecule type" value="Genomic_DNA"/>
</dbReference>
<gene>
    <name evidence="2" type="ORF">LCGC14_1110650</name>
    <name evidence="1" type="ORF">LCGC14_1615290</name>
</gene>
<proteinExistence type="predicted"/>
<reference evidence="1" key="1">
    <citation type="journal article" date="2015" name="Nature">
        <title>Complex archaea that bridge the gap between prokaryotes and eukaryotes.</title>
        <authorList>
            <person name="Spang A."/>
            <person name="Saw J.H."/>
            <person name="Jorgensen S.L."/>
            <person name="Zaremba-Niedzwiedzka K."/>
            <person name="Martijn J."/>
            <person name="Lind A.E."/>
            <person name="van Eijk R."/>
            <person name="Schleper C."/>
            <person name="Guy L."/>
            <person name="Ettema T.J."/>
        </authorList>
    </citation>
    <scope>NUCLEOTIDE SEQUENCE</scope>
</reference>
<sequence length="98" mass="11455">MITVWVSPHEAIEMAKIYLKQPREIPFVTKWRVFNTTGGRDGSKQYHLIYTERGKLEEASLALAKYFLPLMSKLESFRWQSESLTGVSETFKLIGEKW</sequence>
<name>A0A0F9ITW4_9ZZZZ</name>
<dbReference type="AlphaFoldDB" id="A0A0F9ITW4"/>
<dbReference type="EMBL" id="LAZR01013126">
    <property type="protein sequence ID" value="KKM23429.1"/>
    <property type="molecule type" value="Genomic_DNA"/>
</dbReference>
<protein>
    <submittedName>
        <fullName evidence="1">Uncharacterized protein</fullName>
    </submittedName>
</protein>
<evidence type="ECO:0000313" key="2">
    <source>
        <dbReference type="EMBL" id="KKN03136.1"/>
    </source>
</evidence>
<organism evidence="1">
    <name type="scientific">marine sediment metagenome</name>
    <dbReference type="NCBI Taxonomy" id="412755"/>
    <lineage>
        <taxon>unclassified sequences</taxon>
        <taxon>metagenomes</taxon>
        <taxon>ecological metagenomes</taxon>
    </lineage>
</organism>